<dbReference type="InterPro" id="IPR002151">
    <property type="entry name" value="Kinesin_light"/>
</dbReference>
<feature type="non-terminal residue" evidence="5">
    <location>
        <position position="81"/>
    </location>
</feature>
<dbReference type="GO" id="GO:0007018">
    <property type="term" value="P:microtubule-based movement"/>
    <property type="evidence" value="ECO:0007669"/>
    <property type="project" value="TreeGrafter"/>
</dbReference>
<dbReference type="SUPFAM" id="SSF48452">
    <property type="entry name" value="TPR-like"/>
    <property type="match status" value="1"/>
</dbReference>
<dbReference type="Gene3D" id="1.25.40.10">
    <property type="entry name" value="Tetratricopeptide repeat domain"/>
    <property type="match status" value="1"/>
</dbReference>
<evidence type="ECO:0000256" key="2">
    <source>
        <dbReference type="ARBA" id="ARBA00022490"/>
    </source>
</evidence>
<dbReference type="Proteomes" id="UP001412239">
    <property type="component" value="Unassembled WGS sequence"/>
</dbReference>
<dbReference type="AlphaFoldDB" id="A0A292Q2N6"/>
<name>A0A292Q2N6_9PEZI</name>
<dbReference type="GO" id="GO:0019894">
    <property type="term" value="F:kinesin binding"/>
    <property type="evidence" value="ECO:0007669"/>
    <property type="project" value="TreeGrafter"/>
</dbReference>
<evidence type="ECO:0000313" key="5">
    <source>
        <dbReference type="EMBL" id="CUS13684.1"/>
    </source>
</evidence>
<dbReference type="PANTHER" id="PTHR45783">
    <property type="entry name" value="KINESIN LIGHT CHAIN"/>
    <property type="match status" value="1"/>
</dbReference>
<dbReference type="InterPro" id="IPR011990">
    <property type="entry name" value="TPR-like_helical_dom_sf"/>
</dbReference>
<keyword evidence="4" id="KW-0802">TPR repeat</keyword>
<reference evidence="5" key="1">
    <citation type="submission" date="2015-10" db="EMBL/GenBank/DDBJ databases">
        <authorList>
            <person name="Regsiter A."/>
            <person name="william w."/>
        </authorList>
    </citation>
    <scope>NUCLEOTIDE SEQUENCE</scope>
    <source>
        <strain evidence="5">Montdore</strain>
    </source>
</reference>
<gene>
    <name evidence="5" type="ORF">GSTUAT00002209001</name>
</gene>
<dbReference type="GO" id="GO:0005871">
    <property type="term" value="C:kinesin complex"/>
    <property type="evidence" value="ECO:0007669"/>
    <property type="project" value="InterPro"/>
</dbReference>
<feature type="non-terminal residue" evidence="5">
    <location>
        <position position="1"/>
    </location>
</feature>
<evidence type="ECO:0000256" key="4">
    <source>
        <dbReference type="ARBA" id="ARBA00022803"/>
    </source>
</evidence>
<evidence type="ECO:0000256" key="1">
    <source>
        <dbReference type="ARBA" id="ARBA00004496"/>
    </source>
</evidence>
<sequence length="81" mass="9227">TLTSTNNLAGVLQNQGKYEESEMIYRRTLEKRERIRGPDHPNTLTSANNLALVLKHQGKYTESEIILRRTLDGYQKALGPD</sequence>
<evidence type="ECO:0000313" key="6">
    <source>
        <dbReference type="Proteomes" id="UP001412239"/>
    </source>
</evidence>
<organism evidence="5 6">
    <name type="scientific">Tuber aestivum</name>
    <name type="common">summer truffle</name>
    <dbReference type="NCBI Taxonomy" id="59557"/>
    <lineage>
        <taxon>Eukaryota</taxon>
        <taxon>Fungi</taxon>
        <taxon>Dikarya</taxon>
        <taxon>Ascomycota</taxon>
        <taxon>Pezizomycotina</taxon>
        <taxon>Pezizomycetes</taxon>
        <taxon>Pezizales</taxon>
        <taxon>Tuberaceae</taxon>
        <taxon>Tuber</taxon>
    </lineage>
</organism>
<evidence type="ECO:0000256" key="3">
    <source>
        <dbReference type="ARBA" id="ARBA00022737"/>
    </source>
</evidence>
<keyword evidence="2" id="KW-0963">Cytoplasm</keyword>
<dbReference type="GO" id="GO:0005737">
    <property type="term" value="C:cytoplasm"/>
    <property type="evidence" value="ECO:0007669"/>
    <property type="project" value="UniProtKB-SubCell"/>
</dbReference>
<accession>A0A292Q2N6</accession>
<keyword evidence="3" id="KW-0677">Repeat</keyword>
<comment type="subcellular location">
    <subcellularLocation>
        <location evidence="1">Cytoplasm</location>
    </subcellularLocation>
</comment>
<protein>
    <recommendedName>
        <fullName evidence="7">Kinesin light chain</fullName>
    </recommendedName>
</protein>
<dbReference type="Pfam" id="PF13424">
    <property type="entry name" value="TPR_12"/>
    <property type="match status" value="1"/>
</dbReference>
<proteinExistence type="predicted"/>
<dbReference type="EMBL" id="LN890968">
    <property type="protein sequence ID" value="CUS13684.1"/>
    <property type="molecule type" value="Genomic_DNA"/>
</dbReference>
<dbReference type="PANTHER" id="PTHR45783:SF3">
    <property type="entry name" value="KINESIN LIGHT CHAIN"/>
    <property type="match status" value="1"/>
</dbReference>
<evidence type="ECO:0008006" key="7">
    <source>
        <dbReference type="Google" id="ProtNLM"/>
    </source>
</evidence>
<keyword evidence="6" id="KW-1185">Reference proteome</keyword>